<dbReference type="OrthoDB" id="9801641at2"/>
<dbReference type="GO" id="GO:0005524">
    <property type="term" value="F:ATP binding"/>
    <property type="evidence" value="ECO:0007669"/>
    <property type="project" value="UniProtKB-UniRule"/>
</dbReference>
<evidence type="ECO:0000256" key="1">
    <source>
        <dbReference type="ARBA" id="ARBA00004967"/>
    </source>
</evidence>
<feature type="binding site" evidence="10">
    <location>
        <position position="123"/>
    </location>
    <ligand>
        <name>L-aspartate</name>
        <dbReference type="ChEBI" id="CHEBI:29991"/>
    </ligand>
</feature>
<dbReference type="FunFam" id="3.90.1260.10:FF:000007">
    <property type="entry name" value="Argininosuccinate synthase"/>
    <property type="match status" value="1"/>
</dbReference>
<comment type="subcellular location">
    <subcellularLocation>
        <location evidence="10">Cytoplasm</location>
    </subcellularLocation>
</comment>
<organism evidence="13 14">
    <name type="scientific">Streptomyces subrutilus</name>
    <dbReference type="NCBI Taxonomy" id="36818"/>
    <lineage>
        <taxon>Bacteria</taxon>
        <taxon>Bacillati</taxon>
        <taxon>Actinomycetota</taxon>
        <taxon>Actinomycetes</taxon>
        <taxon>Kitasatosporales</taxon>
        <taxon>Streptomycetaceae</taxon>
        <taxon>Streptomyces</taxon>
    </lineage>
</organism>
<dbReference type="InterPro" id="IPR024074">
    <property type="entry name" value="AS_cat/multimer_dom_body"/>
</dbReference>
<evidence type="ECO:0000256" key="9">
    <source>
        <dbReference type="ARBA" id="ARBA00022840"/>
    </source>
</evidence>
<dbReference type="RefSeq" id="WP_069919519.1">
    <property type="nucleotide sequence ID" value="NZ_MEHK01000001.1"/>
</dbReference>
<dbReference type="NCBIfam" id="TIGR00032">
    <property type="entry name" value="argG"/>
    <property type="match status" value="1"/>
</dbReference>
<keyword evidence="14" id="KW-1185">Reference proteome</keyword>
<evidence type="ECO:0000313" key="14">
    <source>
        <dbReference type="Proteomes" id="UP000095705"/>
    </source>
</evidence>
<feature type="domain" description="Arginosuccinate synthase C-terminal" evidence="12">
    <location>
        <begin position="174"/>
        <end position="390"/>
    </location>
</feature>
<comment type="catalytic activity">
    <reaction evidence="10">
        <text>L-citrulline + L-aspartate + ATP = 2-(N(omega)-L-arginino)succinate + AMP + diphosphate + H(+)</text>
        <dbReference type="Rhea" id="RHEA:10932"/>
        <dbReference type="ChEBI" id="CHEBI:15378"/>
        <dbReference type="ChEBI" id="CHEBI:29991"/>
        <dbReference type="ChEBI" id="CHEBI:30616"/>
        <dbReference type="ChEBI" id="CHEBI:33019"/>
        <dbReference type="ChEBI" id="CHEBI:57472"/>
        <dbReference type="ChEBI" id="CHEBI:57743"/>
        <dbReference type="ChEBI" id="CHEBI:456215"/>
        <dbReference type="EC" id="6.3.4.5"/>
    </reaction>
</comment>
<dbReference type="GO" id="GO:0000050">
    <property type="term" value="P:urea cycle"/>
    <property type="evidence" value="ECO:0007669"/>
    <property type="project" value="TreeGrafter"/>
</dbReference>
<feature type="binding site" evidence="10">
    <location>
        <position position="123"/>
    </location>
    <ligand>
        <name>L-citrulline</name>
        <dbReference type="ChEBI" id="CHEBI:57743"/>
    </ligand>
</feature>
<keyword evidence="4 10" id="KW-0963">Cytoplasm</keyword>
<evidence type="ECO:0000256" key="6">
    <source>
        <dbReference type="ARBA" id="ARBA00022598"/>
    </source>
</evidence>
<feature type="binding site" evidence="10">
    <location>
        <position position="259"/>
    </location>
    <ligand>
        <name>L-citrulline</name>
        <dbReference type="ChEBI" id="CHEBI:57743"/>
    </ligand>
</feature>
<dbReference type="InterPro" id="IPR014729">
    <property type="entry name" value="Rossmann-like_a/b/a_fold"/>
</dbReference>
<dbReference type="InterPro" id="IPR048267">
    <property type="entry name" value="Arginosuc_syn_N"/>
</dbReference>
<evidence type="ECO:0000259" key="11">
    <source>
        <dbReference type="Pfam" id="PF00764"/>
    </source>
</evidence>
<comment type="similarity">
    <text evidence="10">Belongs to the argininosuccinate synthase family. Type 1 subfamily.</text>
</comment>
<dbReference type="EC" id="6.3.4.5" evidence="3 10"/>
<gene>
    <name evidence="10" type="primary">argG</name>
    <name evidence="13" type="ORF">BGK67_07520</name>
</gene>
<dbReference type="SUPFAM" id="SSF52402">
    <property type="entry name" value="Adenine nucleotide alpha hydrolases-like"/>
    <property type="match status" value="1"/>
</dbReference>
<dbReference type="FunFam" id="3.40.50.620:FF:000038">
    <property type="entry name" value="Argininosuccinate synthase"/>
    <property type="match status" value="1"/>
</dbReference>
<dbReference type="GO" id="GO:0004055">
    <property type="term" value="F:argininosuccinate synthase activity"/>
    <property type="evidence" value="ECO:0007669"/>
    <property type="project" value="UniProtKB-UniRule"/>
</dbReference>
<proteinExistence type="inferred from homology"/>
<dbReference type="InterPro" id="IPR001518">
    <property type="entry name" value="Arginosuc_synth"/>
</dbReference>
<feature type="binding site" evidence="10">
    <location>
        <position position="124"/>
    </location>
    <ligand>
        <name>L-aspartate</name>
        <dbReference type="ChEBI" id="CHEBI:29991"/>
    </ligand>
</feature>
<evidence type="ECO:0000256" key="4">
    <source>
        <dbReference type="ARBA" id="ARBA00022490"/>
    </source>
</evidence>
<evidence type="ECO:0000256" key="2">
    <source>
        <dbReference type="ARBA" id="ARBA00011881"/>
    </source>
</evidence>
<evidence type="ECO:0000256" key="5">
    <source>
        <dbReference type="ARBA" id="ARBA00022571"/>
    </source>
</evidence>
<feature type="binding site" evidence="10">
    <location>
        <position position="117"/>
    </location>
    <ligand>
        <name>ATP</name>
        <dbReference type="ChEBI" id="CHEBI:30616"/>
    </ligand>
</feature>
<evidence type="ECO:0000256" key="7">
    <source>
        <dbReference type="ARBA" id="ARBA00022605"/>
    </source>
</evidence>
<dbReference type="Gene3D" id="1.20.5.470">
    <property type="entry name" value="Single helix bin"/>
    <property type="match status" value="1"/>
</dbReference>
<dbReference type="PROSITE" id="PS00564">
    <property type="entry name" value="ARGININOSUCCIN_SYN_1"/>
    <property type="match status" value="1"/>
</dbReference>
<comment type="caution">
    <text evidence="10">Lacks conserved residue(s) required for the propagation of feature annotation.</text>
</comment>
<evidence type="ECO:0000256" key="8">
    <source>
        <dbReference type="ARBA" id="ARBA00022741"/>
    </source>
</evidence>
<feature type="binding site" evidence="10">
    <location>
        <position position="127"/>
    </location>
    <ligand>
        <name>L-citrulline</name>
        <dbReference type="ChEBI" id="CHEBI:57743"/>
    </ligand>
</feature>
<protein>
    <recommendedName>
        <fullName evidence="3 10">Argininosuccinate synthase</fullName>
        <ecNumber evidence="3 10">6.3.4.5</ecNumber>
    </recommendedName>
    <alternativeName>
        <fullName evidence="10">Citrulline--aspartate ligase</fullName>
    </alternativeName>
</protein>
<keyword evidence="7 10" id="KW-0028">Amino-acid biosynthesis</keyword>
<dbReference type="HAMAP" id="MF_00005">
    <property type="entry name" value="Arg_succ_synth_type1"/>
    <property type="match status" value="1"/>
</dbReference>
<evidence type="ECO:0000313" key="13">
    <source>
        <dbReference type="EMBL" id="OEJ31214.1"/>
    </source>
</evidence>
<name>A0A1E5PNT8_9ACTN</name>
<dbReference type="PANTHER" id="PTHR11587">
    <property type="entry name" value="ARGININOSUCCINATE SYNTHASE"/>
    <property type="match status" value="1"/>
</dbReference>
<accession>A0A1E5PNT8</accession>
<dbReference type="InterPro" id="IPR018223">
    <property type="entry name" value="Arginosuc_synth_CS"/>
</dbReference>
<feature type="domain" description="Arginosuccinate synthase-like N-terminal" evidence="11">
    <location>
        <begin position="4"/>
        <end position="165"/>
    </location>
</feature>
<keyword evidence="6 10" id="KW-0436">Ligase</keyword>
<feature type="binding site" evidence="10">
    <location>
        <begin position="8"/>
        <end position="16"/>
    </location>
    <ligand>
        <name>ATP</name>
        <dbReference type="ChEBI" id="CHEBI:30616"/>
    </ligand>
</feature>
<sequence>MTERVVLAYSGGLDTSVAIGWIAEETGAEVIAVAVDVGQGGEDLDVIRKRALACGAVEAEVADARDEFADEYCLPAIRANALYMDRYPLVSALSRPAIVKHLVAAARKHGASTVAHGCTGKGNDQVRFEAGIAALGPDLTCIAPVRDYAMTRDKAIAFAEQADLPIATTKKSPYSIDQNVFGRAVETGFLEDIWNAPIEDVYEYTSNPAVPREADEVVISFAAGVPVALDGRPVSVLQAIQQLNERAGAQGVGRIDLVEDRLVGIKSREVYEAPGAIALITAHQELENVTVERELARYKRQVEQRWGELVYDGLWFSPLKRALDGFITEANQHVTGDIRMTLHGGRAVVTGRKSQESLYDFNLATYDSGDTFDQSKAQGFIEIFGLSSKIAARRDLS</sequence>
<dbReference type="AlphaFoldDB" id="A0A1E5PNT8"/>
<dbReference type="EMBL" id="MEHK01000001">
    <property type="protein sequence ID" value="OEJ31214.1"/>
    <property type="molecule type" value="Genomic_DNA"/>
</dbReference>
<keyword evidence="8 10" id="KW-0547">Nucleotide-binding</keyword>
<evidence type="ECO:0000259" key="12">
    <source>
        <dbReference type="Pfam" id="PF20979"/>
    </source>
</evidence>
<keyword evidence="5 10" id="KW-0055">Arginine biosynthesis</keyword>
<dbReference type="NCBIfam" id="NF001770">
    <property type="entry name" value="PRK00509.1"/>
    <property type="match status" value="1"/>
</dbReference>
<reference evidence="13 14" key="1">
    <citation type="submission" date="2016-08" db="EMBL/GenBank/DDBJ databases">
        <title>The complete genome of Streptomyces subrutilus 10-1-1.</title>
        <authorList>
            <person name="Chen X."/>
        </authorList>
    </citation>
    <scope>NUCLEOTIDE SEQUENCE [LARGE SCALE GENOMIC DNA]</scope>
    <source>
        <strain evidence="13 14">10-1-1</strain>
    </source>
</reference>
<dbReference type="PANTHER" id="PTHR11587:SF2">
    <property type="entry name" value="ARGININOSUCCINATE SYNTHASE"/>
    <property type="match status" value="1"/>
</dbReference>
<dbReference type="UniPathway" id="UPA00068">
    <property type="reaction ID" value="UER00113"/>
</dbReference>
<dbReference type="STRING" id="36818.BGK67_07520"/>
<dbReference type="PROSITE" id="PS00565">
    <property type="entry name" value="ARGININOSUCCIN_SYN_2"/>
    <property type="match status" value="1"/>
</dbReference>
<dbReference type="GO" id="GO:0000053">
    <property type="term" value="P:argininosuccinate metabolic process"/>
    <property type="evidence" value="ECO:0007669"/>
    <property type="project" value="TreeGrafter"/>
</dbReference>
<dbReference type="GO" id="GO:0005737">
    <property type="term" value="C:cytoplasm"/>
    <property type="evidence" value="ECO:0007669"/>
    <property type="project" value="UniProtKB-SubCell"/>
</dbReference>
<feature type="binding site" evidence="10">
    <location>
        <position position="271"/>
    </location>
    <ligand>
        <name>L-citrulline</name>
        <dbReference type="ChEBI" id="CHEBI:57743"/>
    </ligand>
</feature>
<dbReference type="Gene3D" id="3.90.1260.10">
    <property type="entry name" value="Argininosuccinate synthetase, chain A, domain 2"/>
    <property type="match status" value="1"/>
</dbReference>
<dbReference type="Proteomes" id="UP000095705">
    <property type="component" value="Unassembled WGS sequence"/>
</dbReference>
<dbReference type="Gene3D" id="3.40.50.620">
    <property type="entry name" value="HUPs"/>
    <property type="match status" value="1"/>
</dbReference>
<dbReference type="CDD" id="cd01999">
    <property type="entry name" value="ASS"/>
    <property type="match status" value="1"/>
</dbReference>
<evidence type="ECO:0000256" key="3">
    <source>
        <dbReference type="ARBA" id="ARBA00012286"/>
    </source>
</evidence>
<comment type="pathway">
    <text evidence="1 10">Amino-acid biosynthesis; L-arginine biosynthesis; L-arginine from L-ornithine and carbamoyl phosphate: step 2/3.</text>
</comment>
<keyword evidence="9 10" id="KW-0067">ATP-binding</keyword>
<comment type="subunit">
    <text evidence="2 10">Homotetramer.</text>
</comment>
<dbReference type="InterPro" id="IPR023434">
    <property type="entry name" value="Arginosuc_synth_type_1_subfam"/>
</dbReference>
<feature type="binding site" evidence="10">
    <location>
        <position position="87"/>
    </location>
    <ligand>
        <name>L-citrulline</name>
        <dbReference type="ChEBI" id="CHEBI:57743"/>
    </ligand>
</feature>
<feature type="binding site" evidence="10">
    <location>
        <position position="175"/>
    </location>
    <ligand>
        <name>L-citrulline</name>
        <dbReference type="ChEBI" id="CHEBI:57743"/>
    </ligand>
</feature>
<dbReference type="Pfam" id="PF20979">
    <property type="entry name" value="Arginosuc_syn_C"/>
    <property type="match status" value="1"/>
</dbReference>
<comment type="caution">
    <text evidence="13">The sequence shown here is derived from an EMBL/GenBank/DDBJ whole genome shotgun (WGS) entry which is preliminary data.</text>
</comment>
<dbReference type="Pfam" id="PF00764">
    <property type="entry name" value="Arginosuc_synth"/>
    <property type="match status" value="1"/>
</dbReference>
<dbReference type="GO" id="GO:0006526">
    <property type="term" value="P:L-arginine biosynthetic process"/>
    <property type="evidence" value="ECO:0007669"/>
    <property type="project" value="UniProtKB-UniRule"/>
</dbReference>
<feature type="binding site" evidence="10">
    <location>
        <position position="119"/>
    </location>
    <ligand>
        <name>L-aspartate</name>
        <dbReference type="ChEBI" id="CHEBI:29991"/>
    </ligand>
</feature>
<dbReference type="SUPFAM" id="SSF69864">
    <property type="entry name" value="Argininosuccinate synthetase, C-terminal domain"/>
    <property type="match status" value="1"/>
</dbReference>
<evidence type="ECO:0000256" key="10">
    <source>
        <dbReference type="HAMAP-Rule" id="MF_00005"/>
    </source>
</evidence>
<dbReference type="InterPro" id="IPR048268">
    <property type="entry name" value="Arginosuc_syn_C"/>
</dbReference>